<keyword evidence="6" id="KW-1015">Disulfide bond</keyword>
<comment type="similarity">
    <text evidence="1">Belongs to the FGGY kinase family.</text>
</comment>
<keyword evidence="4" id="KW-0418">Kinase</keyword>
<sequence>MNEGPVSTAHGSVAAVDLGASGGRVMLGHVGEHELRLETVARFENEPVRTPDGLHWNILELYRRLREGVAEAAIRAPGLLSVGIDSWAVDYGLLRAGTLLGVPYHYRDSRTADGVRDVHAVAGPEELYRHNGLQHLPFNTLFQLAADRRTGLLDVADRVLLLPDLLAYWLTGVQVAERTNASTTGLLDPGGAWNQALMEQLDLDRSLFPTLVSPGDTIGETDAHDEHRIRVTAAGSHDTASAVAAVPAAEESFAYISCGTWSLVGVELDEPVLSEESRAAGFTNELGVDGRIRYLHNVTGLWLLSESVAHWRRSDPTVELSTLLAQAADVPPGRVPVFDTDDERFLPPGDMPTRIAAWLSERDLPVPGTRAEFVRCILESLADAYARTITTAEKLTGRSVPVVHVVGGGSRNTLLCRLTAERTGRPVIAGPVEATATGNVLVQARAAGLIHGGLDELRSLVRRTQNLKTHLPS</sequence>
<comment type="caution">
    <text evidence="10">The sequence shown here is derived from an EMBL/GenBank/DDBJ whole genome shotgun (WGS) entry which is preliminary data.</text>
</comment>
<keyword evidence="3" id="KW-0547">Nucleotide-binding</keyword>
<reference evidence="11" key="1">
    <citation type="journal article" date="2019" name="Int. J. Syst. Evol. Microbiol.">
        <title>The Global Catalogue of Microorganisms (GCM) 10K type strain sequencing project: providing services to taxonomists for standard genome sequencing and annotation.</title>
        <authorList>
            <consortium name="The Broad Institute Genomics Platform"/>
            <consortium name="The Broad Institute Genome Sequencing Center for Infectious Disease"/>
            <person name="Wu L."/>
            <person name="Ma J."/>
        </authorList>
    </citation>
    <scope>NUCLEOTIDE SEQUENCE [LARGE SCALE GENOMIC DNA]</scope>
    <source>
        <strain evidence="11">JCM 13022</strain>
    </source>
</reference>
<evidence type="ECO:0000256" key="6">
    <source>
        <dbReference type="ARBA" id="ARBA00023157"/>
    </source>
</evidence>
<feature type="domain" description="Carbohydrate kinase FGGY C-terminal" evidence="9">
    <location>
        <begin position="254"/>
        <end position="447"/>
    </location>
</feature>
<dbReference type="Pfam" id="PF00370">
    <property type="entry name" value="FGGY_N"/>
    <property type="match status" value="1"/>
</dbReference>
<dbReference type="InterPro" id="IPR018485">
    <property type="entry name" value="FGGY_C"/>
</dbReference>
<dbReference type="Gene3D" id="3.30.420.40">
    <property type="match status" value="2"/>
</dbReference>
<dbReference type="InterPro" id="IPR043129">
    <property type="entry name" value="ATPase_NBD"/>
</dbReference>
<gene>
    <name evidence="10" type="ORF">GCM10009675_34500</name>
</gene>
<keyword evidence="11" id="KW-1185">Reference proteome</keyword>
<protein>
    <submittedName>
        <fullName evidence="10">Rhamnulokinase family protein</fullName>
    </submittedName>
</protein>
<dbReference type="SUPFAM" id="SSF53067">
    <property type="entry name" value="Actin-like ATPase domain"/>
    <property type="match status" value="2"/>
</dbReference>
<evidence type="ECO:0000313" key="11">
    <source>
        <dbReference type="Proteomes" id="UP001500467"/>
    </source>
</evidence>
<keyword evidence="5" id="KW-0067">ATP-binding</keyword>
<evidence type="ECO:0000256" key="5">
    <source>
        <dbReference type="ARBA" id="ARBA00022840"/>
    </source>
</evidence>
<evidence type="ECO:0000259" key="8">
    <source>
        <dbReference type="Pfam" id="PF00370"/>
    </source>
</evidence>
<feature type="domain" description="Carbohydrate kinase FGGY N-terminal" evidence="8">
    <location>
        <begin position="106"/>
        <end position="226"/>
    </location>
</feature>
<evidence type="ECO:0000313" key="10">
    <source>
        <dbReference type="EMBL" id="GAA1210867.1"/>
    </source>
</evidence>
<dbReference type="CDD" id="cd07771">
    <property type="entry name" value="ASKHA_NBD_FGGY_RhaB-like"/>
    <property type="match status" value="1"/>
</dbReference>
<keyword evidence="7" id="KW-0684">Rhamnose metabolism</keyword>
<name>A0ABP4G4B4_9PSEU</name>
<dbReference type="Proteomes" id="UP001500467">
    <property type="component" value="Unassembled WGS sequence"/>
</dbReference>
<evidence type="ECO:0000256" key="3">
    <source>
        <dbReference type="ARBA" id="ARBA00022741"/>
    </source>
</evidence>
<accession>A0ABP4G4B4</accession>
<dbReference type="InterPro" id="IPR013449">
    <property type="entry name" value="Rhamnulokinase"/>
</dbReference>
<dbReference type="PANTHER" id="PTHR10196:SF93">
    <property type="entry name" value="L-RHAMNULOKINASE"/>
    <property type="match status" value="1"/>
</dbReference>
<dbReference type="PANTHER" id="PTHR10196">
    <property type="entry name" value="SUGAR KINASE"/>
    <property type="match status" value="1"/>
</dbReference>
<keyword evidence="2" id="KW-0808">Transferase</keyword>
<dbReference type="InterPro" id="IPR018484">
    <property type="entry name" value="FGGY_N"/>
</dbReference>
<dbReference type="EMBL" id="BAAALM010000012">
    <property type="protein sequence ID" value="GAA1210867.1"/>
    <property type="molecule type" value="Genomic_DNA"/>
</dbReference>
<dbReference type="Pfam" id="PF02782">
    <property type="entry name" value="FGGY_C"/>
    <property type="match status" value="1"/>
</dbReference>
<evidence type="ECO:0000256" key="2">
    <source>
        <dbReference type="ARBA" id="ARBA00022679"/>
    </source>
</evidence>
<evidence type="ECO:0000256" key="4">
    <source>
        <dbReference type="ARBA" id="ARBA00022777"/>
    </source>
</evidence>
<organism evidence="10 11">
    <name type="scientific">Prauserella alba</name>
    <dbReference type="NCBI Taxonomy" id="176898"/>
    <lineage>
        <taxon>Bacteria</taxon>
        <taxon>Bacillati</taxon>
        <taxon>Actinomycetota</taxon>
        <taxon>Actinomycetes</taxon>
        <taxon>Pseudonocardiales</taxon>
        <taxon>Pseudonocardiaceae</taxon>
        <taxon>Prauserella</taxon>
    </lineage>
</organism>
<evidence type="ECO:0000256" key="1">
    <source>
        <dbReference type="ARBA" id="ARBA00009156"/>
    </source>
</evidence>
<evidence type="ECO:0000259" key="9">
    <source>
        <dbReference type="Pfam" id="PF02782"/>
    </source>
</evidence>
<evidence type="ECO:0000256" key="7">
    <source>
        <dbReference type="ARBA" id="ARBA00023308"/>
    </source>
</evidence>
<proteinExistence type="inferred from homology"/>